<comment type="caution">
    <text evidence="3">The sequence shown here is derived from an EMBL/GenBank/DDBJ whole genome shotgun (WGS) entry which is preliminary data.</text>
</comment>
<reference evidence="3 4" key="1">
    <citation type="submission" date="2023-03" db="EMBL/GenBank/DDBJ databases">
        <title>Draft genome sequence of the bacteria which degrade cell wall of Tricholomamatutake.</title>
        <authorList>
            <person name="Konishi Y."/>
            <person name="Fukuta Y."/>
            <person name="Shirasaka N."/>
        </authorList>
    </citation>
    <scope>NUCLEOTIDE SEQUENCE [LARGE SCALE GENOMIC DNA]</scope>
    <source>
        <strain evidence="4">mu1</strain>
    </source>
</reference>
<dbReference type="InterPro" id="IPR011009">
    <property type="entry name" value="Kinase-like_dom_sf"/>
</dbReference>
<keyword evidence="4" id="KW-1185">Reference proteome</keyword>
<dbReference type="PANTHER" id="PTHR21064:SF6">
    <property type="entry name" value="AMINOGLYCOSIDE PHOSPHOTRANSFERASE DOMAIN-CONTAINING PROTEIN"/>
    <property type="match status" value="1"/>
</dbReference>
<evidence type="ECO:0000313" key="3">
    <source>
        <dbReference type="EMBL" id="GLX68042.1"/>
    </source>
</evidence>
<dbReference type="Pfam" id="PF01636">
    <property type="entry name" value="APH"/>
    <property type="match status" value="1"/>
</dbReference>
<evidence type="ECO:0000256" key="1">
    <source>
        <dbReference type="ARBA" id="ARBA00038240"/>
    </source>
</evidence>
<evidence type="ECO:0000259" key="2">
    <source>
        <dbReference type="Pfam" id="PF01636"/>
    </source>
</evidence>
<sequence>MASPEILSRAALSFGFDVGTLAFISDSTNEVYRFLKNDSPYILRLSEKPLEYANNIKAEVHWVRYLAENGIKASLPITTTDGQLTAVYNENEKWVIATAFQMAPGVFFDREPQMWCPSLFNQWGELMGKIHRLTKSYHSGDPNLRRAEWGPAKIDNPHLQEGNYRILLDRLQSFESKISSLPKDQQSYGLIHYDFHPYNFHIEQGELTVFDFDDAIYGWFAMDIGVAATHAVWWGSPKQDRESKSEFAKQFLNEFLSGYFKQNNLDTFWVQQIPLFMEYRNISSFFWWLGDWDGDEGQLSEFQRSAIVNAVALIQRDLPFDGCDIQL</sequence>
<dbReference type="RefSeq" id="WP_284238790.1">
    <property type="nucleotide sequence ID" value="NZ_BSSQ01000010.1"/>
</dbReference>
<feature type="domain" description="Aminoglycoside phosphotransferase" evidence="2">
    <location>
        <begin position="25"/>
        <end position="242"/>
    </location>
</feature>
<name>A0ABQ6GEH1_9BACL</name>
<protein>
    <recommendedName>
        <fullName evidence="2">Aminoglycoside phosphotransferase domain-containing protein</fullName>
    </recommendedName>
</protein>
<dbReference type="SUPFAM" id="SSF56112">
    <property type="entry name" value="Protein kinase-like (PK-like)"/>
    <property type="match status" value="1"/>
</dbReference>
<gene>
    <name evidence="3" type="ORF">MU1_23870</name>
</gene>
<proteinExistence type="inferred from homology"/>
<dbReference type="InterPro" id="IPR050249">
    <property type="entry name" value="Pseudomonas-type_ThrB"/>
</dbReference>
<dbReference type="InterPro" id="IPR002575">
    <property type="entry name" value="Aminoglycoside_PTrfase"/>
</dbReference>
<organism evidence="3 4">
    <name type="scientific">Paenibacillus glycanilyticus</name>
    <dbReference type="NCBI Taxonomy" id="126569"/>
    <lineage>
        <taxon>Bacteria</taxon>
        <taxon>Bacillati</taxon>
        <taxon>Bacillota</taxon>
        <taxon>Bacilli</taxon>
        <taxon>Bacillales</taxon>
        <taxon>Paenibacillaceae</taxon>
        <taxon>Paenibacillus</taxon>
    </lineage>
</organism>
<dbReference type="Gene3D" id="3.30.200.20">
    <property type="entry name" value="Phosphorylase Kinase, domain 1"/>
    <property type="match status" value="1"/>
</dbReference>
<dbReference type="PANTHER" id="PTHR21064">
    <property type="entry name" value="AMINOGLYCOSIDE PHOSPHOTRANSFERASE DOMAIN-CONTAINING PROTEIN-RELATED"/>
    <property type="match status" value="1"/>
</dbReference>
<comment type="similarity">
    <text evidence="1">Belongs to the pseudomonas-type ThrB family.</text>
</comment>
<dbReference type="EMBL" id="BSSQ01000010">
    <property type="protein sequence ID" value="GLX68042.1"/>
    <property type="molecule type" value="Genomic_DNA"/>
</dbReference>
<evidence type="ECO:0000313" key="4">
    <source>
        <dbReference type="Proteomes" id="UP001157114"/>
    </source>
</evidence>
<dbReference type="Proteomes" id="UP001157114">
    <property type="component" value="Unassembled WGS sequence"/>
</dbReference>
<accession>A0ABQ6GEH1</accession>
<dbReference type="Gene3D" id="3.90.1200.10">
    <property type="match status" value="1"/>
</dbReference>